<reference evidence="1" key="1">
    <citation type="journal article" date="2021" name="PeerJ">
        <title>Extensive microbial diversity within the chicken gut microbiome revealed by metagenomics and culture.</title>
        <authorList>
            <person name="Gilroy R."/>
            <person name="Ravi A."/>
            <person name="Getino M."/>
            <person name="Pursley I."/>
            <person name="Horton D.L."/>
            <person name="Alikhan N.F."/>
            <person name="Baker D."/>
            <person name="Gharbi K."/>
            <person name="Hall N."/>
            <person name="Watson M."/>
            <person name="Adriaenssens E.M."/>
            <person name="Foster-Nyarko E."/>
            <person name="Jarju S."/>
            <person name="Secka A."/>
            <person name="Antonio M."/>
            <person name="Oren A."/>
            <person name="Chaudhuri R.R."/>
            <person name="La Ragione R."/>
            <person name="Hildebrand F."/>
            <person name="Pallen M.J."/>
        </authorList>
    </citation>
    <scope>NUCLEOTIDE SEQUENCE</scope>
    <source>
        <strain evidence="1">B5_2728</strain>
    </source>
</reference>
<comment type="caution">
    <text evidence="1">The sequence shown here is derived from an EMBL/GenBank/DDBJ whole genome shotgun (WGS) entry which is preliminary data.</text>
</comment>
<evidence type="ECO:0000313" key="2">
    <source>
        <dbReference type="Proteomes" id="UP000713596"/>
    </source>
</evidence>
<sequence length="135" mass="15617">MQSNGSDSSVLEQFYGEDYDKGELSEETIQAYYQYKYNEAVEEYGYSDERAQKYAQRSVEKHIAAAKERAETLASQQAIQEQKDAELEAERQQIRDDWNAQYGIGGLTYEEYSELSSAERREYIYKVNAMRGEAG</sequence>
<organism evidence="1 2">
    <name type="scientific">Candidatus Allofournierella pullistercoris</name>
    <dbReference type="NCBI Taxonomy" id="2838597"/>
    <lineage>
        <taxon>Bacteria</taxon>
        <taxon>Bacillati</taxon>
        <taxon>Bacillota</taxon>
        <taxon>Clostridia</taxon>
        <taxon>Eubacteriales</taxon>
        <taxon>Oscillospiraceae</taxon>
        <taxon>Allofournierella</taxon>
    </lineage>
</organism>
<proteinExistence type="predicted"/>
<protein>
    <submittedName>
        <fullName evidence="1">Uncharacterized protein</fullName>
    </submittedName>
</protein>
<dbReference type="EMBL" id="JAHLFP010000027">
    <property type="protein sequence ID" value="MBU3805959.1"/>
    <property type="molecule type" value="Genomic_DNA"/>
</dbReference>
<reference evidence="1" key="2">
    <citation type="submission" date="2021-04" db="EMBL/GenBank/DDBJ databases">
        <authorList>
            <person name="Gilroy R."/>
        </authorList>
    </citation>
    <scope>NUCLEOTIDE SEQUENCE</scope>
    <source>
        <strain evidence="1">B5_2728</strain>
    </source>
</reference>
<gene>
    <name evidence="1" type="ORF">H9882_03595</name>
</gene>
<evidence type="ECO:0000313" key="1">
    <source>
        <dbReference type="EMBL" id="MBU3805959.1"/>
    </source>
</evidence>
<dbReference type="Proteomes" id="UP000713596">
    <property type="component" value="Unassembled WGS sequence"/>
</dbReference>
<dbReference type="AlphaFoldDB" id="A0A948WQV0"/>
<name>A0A948WQV0_9FIRM</name>
<accession>A0A948WQV0</accession>